<proteinExistence type="predicted"/>
<protein>
    <submittedName>
        <fullName evidence="1">Uncharacterized protein</fullName>
    </submittedName>
</protein>
<accession>A0ABT4KJZ0</accession>
<comment type="caution">
    <text evidence="1">The sequence shown here is derived from an EMBL/GenBank/DDBJ whole genome shotgun (WGS) entry which is preliminary data.</text>
</comment>
<organism evidence="1 2">
    <name type="scientific">Sinorhizobium psoraleae</name>
    <dbReference type="NCBI Taxonomy" id="520838"/>
    <lineage>
        <taxon>Bacteria</taxon>
        <taxon>Pseudomonadati</taxon>
        <taxon>Pseudomonadota</taxon>
        <taxon>Alphaproteobacteria</taxon>
        <taxon>Hyphomicrobiales</taxon>
        <taxon>Rhizobiaceae</taxon>
        <taxon>Sinorhizobium/Ensifer group</taxon>
        <taxon>Sinorhizobium</taxon>
    </lineage>
</organism>
<dbReference type="EMBL" id="JAPVOI010000004">
    <property type="protein sequence ID" value="MCZ4092219.1"/>
    <property type="molecule type" value="Genomic_DNA"/>
</dbReference>
<reference evidence="1" key="1">
    <citation type="submission" date="2022-10" db="EMBL/GenBank/DDBJ databases">
        <title>Whole genome sequencing of three plant growth promoting bacteria isolated from Vachellia tortilis subsp. raddiana in Morocco.</title>
        <authorList>
            <person name="Hnini M."/>
            <person name="Zouagui R."/>
            <person name="Zouagui H."/>
            <person name="Chemao Elfihri M.-W."/>
            <person name="Ibrahimi A."/>
            <person name="Sbabou L."/>
            <person name="Aurag J."/>
        </authorList>
    </citation>
    <scope>NUCLEOTIDE SEQUENCE</scope>
    <source>
        <strain evidence="1">LMR678</strain>
    </source>
</reference>
<gene>
    <name evidence="1" type="ORF">O3W52_19750</name>
</gene>
<dbReference type="Proteomes" id="UP001079430">
    <property type="component" value="Unassembled WGS sequence"/>
</dbReference>
<name>A0ABT4KJZ0_9HYPH</name>
<dbReference type="RefSeq" id="WP_269282362.1">
    <property type="nucleotide sequence ID" value="NZ_JAPVOI010000004.1"/>
</dbReference>
<evidence type="ECO:0000313" key="2">
    <source>
        <dbReference type="Proteomes" id="UP001079430"/>
    </source>
</evidence>
<sequence length="90" mass="10051">MKSVLDSFIADLEVAARDIGTLTVERKENLLHRAAAALRSGDLVPVGGRTSGRLPWKLMQLRRMGGNASNRLIAFNLRRAAAWLRHQEEE</sequence>
<evidence type="ECO:0000313" key="1">
    <source>
        <dbReference type="EMBL" id="MCZ4092219.1"/>
    </source>
</evidence>
<keyword evidence="2" id="KW-1185">Reference proteome</keyword>